<comment type="similarity">
    <text evidence="2 6">Belongs to the FKBP-type PPIase family.</text>
</comment>
<dbReference type="PROSITE" id="PS50059">
    <property type="entry name" value="FKBP_PPIASE"/>
    <property type="match status" value="1"/>
</dbReference>
<feature type="domain" description="PPIase FKBP-type" evidence="8">
    <location>
        <begin position="114"/>
        <end position="201"/>
    </location>
</feature>
<dbReference type="Pfam" id="PF00254">
    <property type="entry name" value="FKBP_C"/>
    <property type="match status" value="1"/>
</dbReference>
<gene>
    <name evidence="9" type="primary">fbp_3</name>
    <name evidence="9" type="ORF">ElP_39870</name>
</gene>
<dbReference type="FunFam" id="3.10.50.40:FF:000006">
    <property type="entry name" value="Peptidyl-prolyl cis-trans isomerase"/>
    <property type="match status" value="1"/>
</dbReference>
<dbReference type="AlphaFoldDB" id="A0A518H5F8"/>
<dbReference type="PANTHER" id="PTHR43811:SF19">
    <property type="entry name" value="39 KDA FK506-BINDING NUCLEAR PROTEIN"/>
    <property type="match status" value="1"/>
</dbReference>
<dbReference type="RefSeq" id="WP_145272097.1">
    <property type="nucleotide sequence ID" value="NZ_CP036426.1"/>
</dbReference>
<evidence type="ECO:0000313" key="9">
    <source>
        <dbReference type="EMBL" id="QDV36076.1"/>
    </source>
</evidence>
<evidence type="ECO:0000256" key="2">
    <source>
        <dbReference type="ARBA" id="ARBA00006577"/>
    </source>
</evidence>
<evidence type="ECO:0000256" key="7">
    <source>
        <dbReference type="SAM" id="MobiDB-lite"/>
    </source>
</evidence>
<evidence type="ECO:0000259" key="8">
    <source>
        <dbReference type="PROSITE" id="PS50059"/>
    </source>
</evidence>
<evidence type="ECO:0000256" key="3">
    <source>
        <dbReference type="ARBA" id="ARBA00023110"/>
    </source>
</evidence>
<proteinExistence type="inferred from homology"/>
<sequence length="201" mass="20955" precursor="true">MTTVLRRWSGWALAATLAANAGCGQPPPMVSMTPPGSTVDQLTVDVNDDAYKAQALGEVALPQGGTDGPGGEAAVPDAPMIEPTAPGEELVTDSGLRVTTLEPGDPEGETARVGTTIRAYYKGMLEDGTVFESNFGEEPLERTLAAGSLIQGWVEGIAGMKVGERRKLVIPPELAYGERGSPPAIPPAARLTFEVELLGVR</sequence>
<evidence type="ECO:0000256" key="6">
    <source>
        <dbReference type="RuleBase" id="RU003915"/>
    </source>
</evidence>
<dbReference type="Proteomes" id="UP000317835">
    <property type="component" value="Chromosome"/>
</dbReference>
<feature type="region of interest" description="Disordered" evidence="7">
    <location>
        <begin position="60"/>
        <end position="92"/>
    </location>
</feature>
<reference evidence="9 10" key="1">
    <citation type="submission" date="2019-02" db="EMBL/GenBank/DDBJ databases">
        <title>Deep-cultivation of Planctomycetes and their phenomic and genomic characterization uncovers novel biology.</title>
        <authorList>
            <person name="Wiegand S."/>
            <person name="Jogler M."/>
            <person name="Boedeker C."/>
            <person name="Pinto D."/>
            <person name="Vollmers J."/>
            <person name="Rivas-Marin E."/>
            <person name="Kohn T."/>
            <person name="Peeters S.H."/>
            <person name="Heuer A."/>
            <person name="Rast P."/>
            <person name="Oberbeckmann S."/>
            <person name="Bunk B."/>
            <person name="Jeske O."/>
            <person name="Meyerdierks A."/>
            <person name="Storesund J.E."/>
            <person name="Kallscheuer N."/>
            <person name="Luecker S."/>
            <person name="Lage O.M."/>
            <person name="Pohl T."/>
            <person name="Merkel B.J."/>
            <person name="Hornburger P."/>
            <person name="Mueller R.-W."/>
            <person name="Bruemmer F."/>
            <person name="Labrenz M."/>
            <person name="Spormann A.M."/>
            <person name="Op den Camp H."/>
            <person name="Overmann J."/>
            <person name="Amann R."/>
            <person name="Jetten M.S.M."/>
            <person name="Mascher T."/>
            <person name="Medema M.H."/>
            <person name="Devos D.P."/>
            <person name="Kaster A.-K."/>
            <person name="Ovreas L."/>
            <person name="Rohde M."/>
            <person name="Galperin M.Y."/>
            <person name="Jogler C."/>
        </authorList>
    </citation>
    <scope>NUCLEOTIDE SEQUENCE [LARGE SCALE GENOMIC DNA]</scope>
    <source>
        <strain evidence="9 10">ElP</strain>
    </source>
</reference>
<dbReference type="EMBL" id="CP036426">
    <property type="protein sequence ID" value="QDV36076.1"/>
    <property type="molecule type" value="Genomic_DNA"/>
</dbReference>
<keyword evidence="4 5" id="KW-0413">Isomerase</keyword>
<protein>
    <recommendedName>
        <fullName evidence="6">Peptidyl-prolyl cis-trans isomerase</fullName>
        <ecNumber evidence="6">5.2.1.8</ecNumber>
    </recommendedName>
</protein>
<dbReference type="InterPro" id="IPR046357">
    <property type="entry name" value="PPIase_dom_sf"/>
</dbReference>
<name>A0A518H5F8_9BACT</name>
<dbReference type="OrthoDB" id="280278at2"/>
<comment type="catalytic activity">
    <reaction evidence="1 5 6">
        <text>[protein]-peptidylproline (omega=180) = [protein]-peptidylproline (omega=0)</text>
        <dbReference type="Rhea" id="RHEA:16237"/>
        <dbReference type="Rhea" id="RHEA-COMP:10747"/>
        <dbReference type="Rhea" id="RHEA-COMP:10748"/>
        <dbReference type="ChEBI" id="CHEBI:83833"/>
        <dbReference type="ChEBI" id="CHEBI:83834"/>
        <dbReference type="EC" id="5.2.1.8"/>
    </reaction>
</comment>
<evidence type="ECO:0000256" key="4">
    <source>
        <dbReference type="ARBA" id="ARBA00023235"/>
    </source>
</evidence>
<dbReference type="PANTHER" id="PTHR43811">
    <property type="entry name" value="FKBP-TYPE PEPTIDYL-PROLYL CIS-TRANS ISOMERASE FKPA"/>
    <property type="match status" value="1"/>
</dbReference>
<organism evidence="9 10">
    <name type="scientific">Tautonia plasticadhaerens</name>
    <dbReference type="NCBI Taxonomy" id="2527974"/>
    <lineage>
        <taxon>Bacteria</taxon>
        <taxon>Pseudomonadati</taxon>
        <taxon>Planctomycetota</taxon>
        <taxon>Planctomycetia</taxon>
        <taxon>Isosphaerales</taxon>
        <taxon>Isosphaeraceae</taxon>
        <taxon>Tautonia</taxon>
    </lineage>
</organism>
<evidence type="ECO:0000313" key="10">
    <source>
        <dbReference type="Proteomes" id="UP000317835"/>
    </source>
</evidence>
<evidence type="ECO:0000256" key="5">
    <source>
        <dbReference type="PROSITE-ProRule" id="PRU00277"/>
    </source>
</evidence>
<accession>A0A518H5F8</accession>
<dbReference type="SUPFAM" id="SSF54534">
    <property type="entry name" value="FKBP-like"/>
    <property type="match status" value="1"/>
</dbReference>
<dbReference type="Gene3D" id="3.10.50.40">
    <property type="match status" value="1"/>
</dbReference>
<dbReference type="GO" id="GO:0003755">
    <property type="term" value="F:peptidyl-prolyl cis-trans isomerase activity"/>
    <property type="evidence" value="ECO:0007669"/>
    <property type="project" value="UniProtKB-UniRule"/>
</dbReference>
<dbReference type="InterPro" id="IPR001179">
    <property type="entry name" value="PPIase_FKBP_dom"/>
</dbReference>
<evidence type="ECO:0000256" key="1">
    <source>
        <dbReference type="ARBA" id="ARBA00000971"/>
    </source>
</evidence>
<dbReference type="EC" id="5.2.1.8" evidence="6"/>
<dbReference type="KEGG" id="tpla:ElP_39870"/>
<keyword evidence="3 5" id="KW-0697">Rotamase</keyword>
<keyword evidence="10" id="KW-1185">Reference proteome</keyword>